<feature type="chain" id="PRO_5045998654" evidence="1">
    <location>
        <begin position="30"/>
        <end position="247"/>
    </location>
</feature>
<dbReference type="InterPro" id="IPR052022">
    <property type="entry name" value="26kDa_periplasmic_antigen"/>
</dbReference>
<dbReference type="InterPro" id="IPR007497">
    <property type="entry name" value="SIMPL/DUF541"/>
</dbReference>
<dbReference type="Gene3D" id="3.30.110.170">
    <property type="entry name" value="Protein of unknown function (DUF541), domain 1"/>
    <property type="match status" value="1"/>
</dbReference>
<accession>A0ABT8SVC0</accession>
<dbReference type="Gene3D" id="3.30.70.2970">
    <property type="entry name" value="Protein of unknown function (DUF541), domain 2"/>
    <property type="match status" value="1"/>
</dbReference>
<reference evidence="2" key="1">
    <citation type="journal article" date="2015" name="Int. J. Syst. Evol. Microbiol.">
        <title>Rhizobium oryzicola sp. nov., potential plant-growth-promoting endophytic bacteria isolated from rice roots.</title>
        <authorList>
            <person name="Zhang X.X."/>
            <person name="Gao J.S."/>
            <person name="Cao Y.H."/>
            <person name="Sheirdil R.A."/>
            <person name="Wang X.C."/>
            <person name="Zhang L."/>
        </authorList>
    </citation>
    <scope>NUCLEOTIDE SEQUENCE</scope>
    <source>
        <strain evidence="2">05753</strain>
    </source>
</reference>
<proteinExistence type="predicted"/>
<evidence type="ECO:0000313" key="3">
    <source>
        <dbReference type="Proteomes" id="UP001169006"/>
    </source>
</evidence>
<organism evidence="2 3">
    <name type="scientific">Rhizobium oryzicola</name>
    <dbReference type="NCBI Taxonomy" id="1232668"/>
    <lineage>
        <taxon>Bacteria</taxon>
        <taxon>Pseudomonadati</taxon>
        <taxon>Pseudomonadota</taxon>
        <taxon>Alphaproteobacteria</taxon>
        <taxon>Hyphomicrobiales</taxon>
        <taxon>Rhizobiaceae</taxon>
        <taxon>Rhizobium/Agrobacterium group</taxon>
        <taxon>Rhizobium</taxon>
    </lineage>
</organism>
<comment type="caution">
    <text evidence="2">The sequence shown here is derived from an EMBL/GenBank/DDBJ whole genome shotgun (WGS) entry which is preliminary data.</text>
</comment>
<keyword evidence="1" id="KW-0732">Signal</keyword>
<dbReference type="PANTHER" id="PTHR34387">
    <property type="entry name" value="SLR1258 PROTEIN"/>
    <property type="match status" value="1"/>
</dbReference>
<dbReference type="RefSeq" id="WP_302076526.1">
    <property type="nucleotide sequence ID" value="NZ_JAUKWQ010000002.1"/>
</dbReference>
<dbReference type="EMBL" id="JAUKWQ010000002">
    <property type="protein sequence ID" value="MDO1582389.1"/>
    <property type="molecule type" value="Genomic_DNA"/>
</dbReference>
<feature type="signal peptide" evidence="1">
    <location>
        <begin position="1"/>
        <end position="29"/>
    </location>
</feature>
<gene>
    <name evidence="2" type="ORF">Q2T52_09780</name>
</gene>
<evidence type="ECO:0000313" key="2">
    <source>
        <dbReference type="EMBL" id="MDO1582389.1"/>
    </source>
</evidence>
<reference evidence="2" key="2">
    <citation type="submission" date="2023-07" db="EMBL/GenBank/DDBJ databases">
        <authorList>
            <person name="Sun H."/>
        </authorList>
    </citation>
    <scope>NUCLEOTIDE SEQUENCE</scope>
    <source>
        <strain evidence="2">05753</strain>
    </source>
</reference>
<dbReference type="PANTHER" id="PTHR34387:SF1">
    <property type="entry name" value="PERIPLASMIC IMMUNOGENIC PROTEIN"/>
    <property type="match status" value="1"/>
</dbReference>
<sequence>MKARLTGTLGATALAGALLLSPMASSAFAAEAPETPQISVTGEGQVSVAPDQAMLQLSVTRTAETAAAALSANNGAMRDVLAALKAEGIADRDLQTSDVSIYPQYNQPEMRNNKPVAPVIVGYQVSNGVTVRVRDLTKLGSLIDKTVKLGVNQGGQVSFINENPKAALNEARRKAVQDAMEKARLMAEAAGTELGSILSIEENNVRPMPAMPAPRMMAKEMAADSVPIASGENTYNVAVQVRFKLGK</sequence>
<dbReference type="Pfam" id="PF04402">
    <property type="entry name" value="SIMPL"/>
    <property type="match status" value="1"/>
</dbReference>
<evidence type="ECO:0000256" key="1">
    <source>
        <dbReference type="SAM" id="SignalP"/>
    </source>
</evidence>
<name>A0ABT8SVC0_9HYPH</name>
<protein>
    <submittedName>
        <fullName evidence="2">SIMPL domain-containing protein</fullName>
    </submittedName>
</protein>
<keyword evidence="3" id="KW-1185">Reference proteome</keyword>
<dbReference type="Proteomes" id="UP001169006">
    <property type="component" value="Unassembled WGS sequence"/>
</dbReference>